<accession>A0A1Y6B8N6</accession>
<feature type="transmembrane region" description="Helical" evidence="2">
    <location>
        <begin position="245"/>
        <end position="266"/>
    </location>
</feature>
<feature type="compositionally biased region" description="Basic and acidic residues" evidence="1">
    <location>
        <begin position="1"/>
        <end position="10"/>
    </location>
</feature>
<evidence type="ECO:0000313" key="4">
    <source>
        <dbReference type="Proteomes" id="UP000192917"/>
    </source>
</evidence>
<evidence type="ECO:0000256" key="1">
    <source>
        <dbReference type="SAM" id="MobiDB-lite"/>
    </source>
</evidence>
<keyword evidence="2" id="KW-1133">Transmembrane helix</keyword>
<feature type="transmembrane region" description="Helical" evidence="2">
    <location>
        <begin position="208"/>
        <end position="233"/>
    </location>
</feature>
<feature type="transmembrane region" description="Helical" evidence="2">
    <location>
        <begin position="123"/>
        <end position="144"/>
    </location>
</feature>
<evidence type="ECO:0008006" key="5">
    <source>
        <dbReference type="Google" id="ProtNLM"/>
    </source>
</evidence>
<feature type="transmembrane region" description="Helical" evidence="2">
    <location>
        <begin position="164"/>
        <end position="188"/>
    </location>
</feature>
<dbReference type="Proteomes" id="UP000192917">
    <property type="component" value="Unassembled WGS sequence"/>
</dbReference>
<sequence length="281" mass="29054">MAGKGEDIDWSRVAPRPAGGQPRLSYREVMQDALGLLRRQQTEIGRLLLAPLLIAFAVQTVNLFTAPSQGLGQLFGGLGPIAFLVSVYLGVWLAVSVTRLALWGRVDGYLPVWRRADWRYFGYLLLFWIGFVTVAVFLSLVFGIGASGPAGGDMMGMMAGALQALALAGALCLYPFARVWLALPAAALGPGFGPGRAWSASAGNAGTLIALVLTLIGLVLFGGLFNMIVVLPLSGLLGSPVPGLAAAQAINLALGMFAALVAAAALGRCVGAPPRAPSPAA</sequence>
<keyword evidence="4" id="KW-1185">Reference proteome</keyword>
<dbReference type="EMBL" id="FWZX01000001">
    <property type="protein sequence ID" value="SME94263.1"/>
    <property type="molecule type" value="Genomic_DNA"/>
</dbReference>
<protein>
    <recommendedName>
        <fullName evidence="5">Membrane domain of glycerophosphoryl diester phosphodiesterase</fullName>
    </recommendedName>
</protein>
<evidence type="ECO:0000313" key="3">
    <source>
        <dbReference type="EMBL" id="SME94263.1"/>
    </source>
</evidence>
<feature type="transmembrane region" description="Helical" evidence="2">
    <location>
        <begin position="47"/>
        <end position="66"/>
    </location>
</feature>
<gene>
    <name evidence="3" type="ORF">SAMN05428998_101664</name>
</gene>
<dbReference type="RefSeq" id="WP_085120980.1">
    <property type="nucleotide sequence ID" value="NZ_FWZX01000001.1"/>
</dbReference>
<feature type="transmembrane region" description="Helical" evidence="2">
    <location>
        <begin position="78"/>
        <end position="102"/>
    </location>
</feature>
<reference evidence="3 4" key="1">
    <citation type="submission" date="2017-04" db="EMBL/GenBank/DDBJ databases">
        <authorList>
            <person name="Afonso C.L."/>
            <person name="Miller P.J."/>
            <person name="Scott M.A."/>
            <person name="Spackman E."/>
            <person name="Goraichik I."/>
            <person name="Dimitrov K.M."/>
            <person name="Suarez D.L."/>
            <person name="Swayne D.E."/>
        </authorList>
    </citation>
    <scope>NUCLEOTIDE SEQUENCE [LARGE SCALE GENOMIC DNA]</scope>
    <source>
        <strain evidence="3 4">USBA 355</strain>
    </source>
</reference>
<name>A0A1Y6B8N6_9PROT</name>
<evidence type="ECO:0000256" key="2">
    <source>
        <dbReference type="SAM" id="Phobius"/>
    </source>
</evidence>
<organism evidence="3 4">
    <name type="scientific">Tistlia consotensis USBA 355</name>
    <dbReference type="NCBI Taxonomy" id="560819"/>
    <lineage>
        <taxon>Bacteria</taxon>
        <taxon>Pseudomonadati</taxon>
        <taxon>Pseudomonadota</taxon>
        <taxon>Alphaproteobacteria</taxon>
        <taxon>Rhodospirillales</taxon>
        <taxon>Rhodovibrionaceae</taxon>
        <taxon>Tistlia</taxon>
    </lineage>
</organism>
<dbReference type="STRING" id="560819.SAMN05428998_101664"/>
<keyword evidence="2" id="KW-0812">Transmembrane</keyword>
<proteinExistence type="predicted"/>
<dbReference type="AlphaFoldDB" id="A0A1Y6B8N6"/>
<keyword evidence="2" id="KW-0472">Membrane</keyword>
<feature type="region of interest" description="Disordered" evidence="1">
    <location>
        <begin position="1"/>
        <end position="21"/>
    </location>
</feature>